<keyword evidence="3" id="KW-1185">Reference proteome</keyword>
<sequence length="82" mass="9344">MTPRSVIWFHRNGAVRDDVRTNMNDRKLAVARRGGALAPVCCEEEAMRVVDPLCQFFLVCLNVAYTLSKFSMSMLMVGREMM</sequence>
<dbReference type="Proteomes" id="UP000602004">
    <property type="component" value="Unassembled WGS sequence"/>
</dbReference>
<dbReference type="EMBL" id="BMHL01000002">
    <property type="protein sequence ID" value="GGC29826.1"/>
    <property type="molecule type" value="Genomic_DNA"/>
</dbReference>
<keyword evidence="1" id="KW-0472">Membrane</keyword>
<evidence type="ECO:0000313" key="3">
    <source>
        <dbReference type="Proteomes" id="UP000602004"/>
    </source>
</evidence>
<gene>
    <name evidence="2" type="ORF">GCM10011400_15530</name>
</gene>
<accession>A0ABQ1LUV0</accession>
<keyword evidence="1" id="KW-0812">Transmembrane</keyword>
<keyword evidence="1" id="KW-1133">Transmembrane helix</keyword>
<proteinExistence type="predicted"/>
<comment type="caution">
    <text evidence="2">The sequence shown here is derived from an EMBL/GenBank/DDBJ whole genome shotgun (WGS) entry which is preliminary data.</text>
</comment>
<feature type="transmembrane region" description="Helical" evidence="1">
    <location>
        <begin position="56"/>
        <end position="77"/>
    </location>
</feature>
<evidence type="ECO:0000256" key="1">
    <source>
        <dbReference type="SAM" id="Phobius"/>
    </source>
</evidence>
<name>A0ABQ1LUV0_9BURK</name>
<evidence type="ECO:0000313" key="2">
    <source>
        <dbReference type="EMBL" id="GGC29826.1"/>
    </source>
</evidence>
<organism evidence="2 3">
    <name type="scientific">Paraburkholderia caffeinilytica</name>
    <dbReference type="NCBI Taxonomy" id="1761016"/>
    <lineage>
        <taxon>Bacteria</taxon>
        <taxon>Pseudomonadati</taxon>
        <taxon>Pseudomonadota</taxon>
        <taxon>Betaproteobacteria</taxon>
        <taxon>Burkholderiales</taxon>
        <taxon>Burkholderiaceae</taxon>
        <taxon>Paraburkholderia</taxon>
    </lineage>
</organism>
<reference evidence="3" key="1">
    <citation type="journal article" date="2019" name="Int. J. Syst. Evol. Microbiol.">
        <title>The Global Catalogue of Microorganisms (GCM) 10K type strain sequencing project: providing services to taxonomists for standard genome sequencing and annotation.</title>
        <authorList>
            <consortium name="The Broad Institute Genomics Platform"/>
            <consortium name="The Broad Institute Genome Sequencing Center for Infectious Disease"/>
            <person name="Wu L."/>
            <person name="Ma J."/>
        </authorList>
    </citation>
    <scope>NUCLEOTIDE SEQUENCE [LARGE SCALE GENOMIC DNA]</scope>
    <source>
        <strain evidence="3">CGMCC 1.15103</strain>
    </source>
</reference>
<protein>
    <submittedName>
        <fullName evidence="2">Uncharacterized protein</fullName>
    </submittedName>
</protein>